<evidence type="ECO:0000313" key="2">
    <source>
        <dbReference type="Proteomes" id="UP000185639"/>
    </source>
</evidence>
<accession>A0A1N7Q733</accession>
<evidence type="ECO:0000313" key="1">
    <source>
        <dbReference type="EMBL" id="SIT18680.1"/>
    </source>
</evidence>
<dbReference type="Proteomes" id="UP000185639">
    <property type="component" value="Unassembled WGS sequence"/>
</dbReference>
<name>A0A1N7Q733_9GAMM</name>
<keyword evidence="2" id="KW-1185">Reference proteome</keyword>
<dbReference type="AlphaFoldDB" id="A0A1N7Q733"/>
<reference evidence="2" key="1">
    <citation type="submission" date="2017-01" db="EMBL/GenBank/DDBJ databases">
        <authorList>
            <person name="Varghese N."/>
            <person name="Submissions S."/>
        </authorList>
    </citation>
    <scope>NUCLEOTIDE SEQUENCE [LARGE SCALE GENOMIC DNA]</scope>
    <source>
        <strain evidence="2">DSM 24913</strain>
    </source>
</reference>
<dbReference type="EMBL" id="FTOH01000015">
    <property type="protein sequence ID" value="SIT18680.1"/>
    <property type="molecule type" value="Genomic_DNA"/>
</dbReference>
<protein>
    <submittedName>
        <fullName evidence="1">Uncharacterized protein</fullName>
    </submittedName>
</protein>
<sequence>MVRRGSRLALVGLRDANDMKKLLSLSVALVISHSANAELQALDDAEMSSQSGAGLGFALQDFIFSTDDASLAVTGIEDGNSNEVGIKWDQFYIMGEGSQNGSVKKPVDIGSYLHPWVVRSVRGSSDWDGDPADFYTGDAPAIGDDVAALQILTDVYTSAAQNTRQYVMDCIFASAGDCGQRAAIRRSGADIGSRFTLDFADGTNHVWNIDMRGVYLDGSGFTLWSRPDDSGQSELLGQLNLSLLAEEFQIDTCGEACTGTGSLLQIDQFYLGLNLGFGDIQPLKFSATSDGNFVLELSKPDPSSRGVDETDSDAMLAFFNEYYANAPKSDIYIGEITVGNRTAGETVINGFRAQYLKATSIDL</sequence>
<gene>
    <name evidence="1" type="ORF">SAMN05421686_1153</name>
</gene>
<organism evidence="1 2">
    <name type="scientific">Thalassolituus maritimus</name>
    <dbReference type="NCBI Taxonomy" id="484498"/>
    <lineage>
        <taxon>Bacteria</taxon>
        <taxon>Pseudomonadati</taxon>
        <taxon>Pseudomonadota</taxon>
        <taxon>Gammaproteobacteria</taxon>
        <taxon>Oceanospirillales</taxon>
        <taxon>Oceanospirillaceae</taxon>
        <taxon>Thalassolituus</taxon>
    </lineage>
</organism>
<proteinExistence type="predicted"/>